<gene>
    <name evidence="2" type="ORF">J1605_002889</name>
</gene>
<evidence type="ECO:0000313" key="3">
    <source>
        <dbReference type="Proteomes" id="UP001159641"/>
    </source>
</evidence>
<proteinExistence type="predicted"/>
<dbReference type="EMBL" id="JAIQCJ010000586">
    <property type="protein sequence ID" value="KAJ8795265.1"/>
    <property type="molecule type" value="Genomic_DNA"/>
</dbReference>
<keyword evidence="1" id="KW-0732">Signal</keyword>
<keyword evidence="3" id="KW-1185">Reference proteome</keyword>
<accession>A0AB34HVS7</accession>
<name>A0AB34HVS7_ESCRO</name>
<reference evidence="2 3" key="1">
    <citation type="submission" date="2022-11" db="EMBL/GenBank/DDBJ databases">
        <title>Whole genome sequence of Eschrichtius robustus ER-17-0199.</title>
        <authorList>
            <person name="Bruniche-Olsen A."/>
            <person name="Black A.N."/>
            <person name="Fields C.J."/>
            <person name="Walden K."/>
            <person name="Dewoody J.A."/>
        </authorList>
    </citation>
    <scope>NUCLEOTIDE SEQUENCE [LARGE SCALE GENOMIC DNA]</scope>
    <source>
        <strain evidence="2">ER-17-0199</strain>
        <tissue evidence="2">Blubber</tissue>
    </source>
</reference>
<dbReference type="Proteomes" id="UP001159641">
    <property type="component" value="Unassembled WGS sequence"/>
</dbReference>
<feature type="chain" id="PRO_5044336576" evidence="1">
    <location>
        <begin position="25"/>
        <end position="89"/>
    </location>
</feature>
<comment type="caution">
    <text evidence="2">The sequence shown here is derived from an EMBL/GenBank/DDBJ whole genome shotgun (WGS) entry which is preliminary data.</text>
</comment>
<feature type="signal peptide" evidence="1">
    <location>
        <begin position="1"/>
        <end position="24"/>
    </location>
</feature>
<organism evidence="2 3">
    <name type="scientific">Eschrichtius robustus</name>
    <name type="common">California gray whale</name>
    <name type="synonym">Eschrichtius gibbosus</name>
    <dbReference type="NCBI Taxonomy" id="9764"/>
    <lineage>
        <taxon>Eukaryota</taxon>
        <taxon>Metazoa</taxon>
        <taxon>Chordata</taxon>
        <taxon>Craniata</taxon>
        <taxon>Vertebrata</taxon>
        <taxon>Euteleostomi</taxon>
        <taxon>Mammalia</taxon>
        <taxon>Eutheria</taxon>
        <taxon>Laurasiatheria</taxon>
        <taxon>Artiodactyla</taxon>
        <taxon>Whippomorpha</taxon>
        <taxon>Cetacea</taxon>
        <taxon>Mysticeti</taxon>
        <taxon>Eschrichtiidae</taxon>
        <taxon>Eschrichtius</taxon>
    </lineage>
</organism>
<sequence>MLVQAWQAAAFAPLVVRWQLFLQAAPWSSPAGVELAYDLDVDDAPGSKQHVNQKDNEIVASHNLGNGPSPLKILTSLAISVVCSFLLVH</sequence>
<evidence type="ECO:0000313" key="2">
    <source>
        <dbReference type="EMBL" id="KAJ8795265.1"/>
    </source>
</evidence>
<protein>
    <submittedName>
        <fullName evidence="2">Uncharacterized protein</fullName>
    </submittedName>
</protein>
<dbReference type="AlphaFoldDB" id="A0AB34HVS7"/>
<evidence type="ECO:0000256" key="1">
    <source>
        <dbReference type="SAM" id="SignalP"/>
    </source>
</evidence>